<dbReference type="PANTHER" id="PTHR45657:SF1">
    <property type="entry name" value="CRAL-TRIO DOMAIN-CONTAINING PROTEIN YKL091C-RELATED"/>
    <property type="match status" value="1"/>
</dbReference>
<dbReference type="Pfam" id="PF00650">
    <property type="entry name" value="CRAL_TRIO"/>
    <property type="match status" value="1"/>
</dbReference>
<dbReference type="PhylomeDB" id="E9B2Q2"/>
<dbReference type="Gene3D" id="2.60.120.680">
    <property type="entry name" value="GOLD domain"/>
    <property type="match status" value="1"/>
</dbReference>
<dbReference type="SUPFAM" id="SSF52087">
    <property type="entry name" value="CRAL/TRIO domain"/>
    <property type="match status" value="1"/>
</dbReference>
<feature type="domain" description="CRAL-TRIO" evidence="2">
    <location>
        <begin position="382"/>
        <end position="604"/>
    </location>
</feature>
<dbReference type="SUPFAM" id="SSF101576">
    <property type="entry name" value="Supernatant protein factor (SPF), C-terminal domain"/>
    <property type="match status" value="1"/>
</dbReference>
<dbReference type="VEuPathDB" id="TriTrypDB:LmxM.31.1270"/>
<sequence>MNGTQSPAVERFDTSYKDSDLLSSATDSIDANQKDEHNVTEAIKALQQLLKRSTVNDTTLTTPMDAATDSAAAMEYLSDFSYGLTPGEARYIVYRFLKANCMNLPRALEQLMRSAERRKKQNFNNMALFPCIIPMSGFNQRMVCYELRLPYISSISSGKHYLDAEGRLRLEHQQLDYCNRHYEDPYTNLTTTGVTVDSRPQSPYSSDCLSSRPARKAPQVASSPSPMPLVSPANGKPALERDGSAEPRRDAESPRNSPSPKEYRRKSAENKIGAGRWRSFVSLIPFLRHQGTSCPSNASASHPRNVSTVASETRRHTGFHSLLSTCSGSDRENSCPCEHSCETPEMEEEKLLNAAGVAVPLTATPSALYADCLNFHGLLQPIVAVITKHAPFAFHYWDLEGHPVMYCRLGRMHSKKLMQELFALTPIDAEPRALALLFNTYALLVLEQLIRYCNRRNRDGDEIGDDLLPQPKGGSRERQQGESCATNSTGVVPRRRPRVGSCTVVIDCAGLKIRRYLYKPLLFMVRSIVRMSMRDFPELMHHVYVTNCTSVVNLSYLMLRGILSRETREKVTLCSKSNTAATLCKCISGDMVPQELGGKCQCPGGCISSMDATPSDADSATLSHSCGEAPSSITTQCGDTCTDQVTQLSDGEGLFFHPLQCTAERLVLKARESRKLSFAMDAGSEIIWEFAVKHERDVFFSAVFVSACNEGTMLSLVPRRRVRSEAGHYICPSIGTVIFEWSNKHHFFTRCRLSLKVYREERSVGSM</sequence>
<dbReference type="Proteomes" id="UP000007259">
    <property type="component" value="Chromosome 31"/>
</dbReference>
<dbReference type="OMA" id="FAFHYWD"/>
<evidence type="ECO:0000256" key="1">
    <source>
        <dbReference type="SAM" id="MobiDB-lite"/>
    </source>
</evidence>
<evidence type="ECO:0000313" key="5">
    <source>
        <dbReference type="Proteomes" id="UP000007259"/>
    </source>
</evidence>
<dbReference type="InterPro" id="IPR036865">
    <property type="entry name" value="CRAL-TRIO_dom_sf"/>
</dbReference>
<dbReference type="PROSITE" id="PS50191">
    <property type="entry name" value="CRAL_TRIO"/>
    <property type="match status" value="1"/>
</dbReference>
<evidence type="ECO:0000313" key="4">
    <source>
        <dbReference type="EMBL" id="CBZ29515.1"/>
    </source>
</evidence>
<dbReference type="AlphaFoldDB" id="E9B2Q2"/>
<feature type="region of interest" description="Disordered" evidence="1">
    <location>
        <begin position="189"/>
        <end position="270"/>
    </location>
</feature>
<dbReference type="CDD" id="cd00170">
    <property type="entry name" value="SEC14"/>
    <property type="match status" value="1"/>
</dbReference>
<evidence type="ECO:0000259" key="2">
    <source>
        <dbReference type="PROSITE" id="PS50191"/>
    </source>
</evidence>
<dbReference type="KEGG" id="lmi:LMXM_31_1270"/>
<dbReference type="InterPro" id="IPR051026">
    <property type="entry name" value="PI/PC_transfer"/>
</dbReference>
<dbReference type="InterPro" id="IPR007110">
    <property type="entry name" value="Ig-like_dom"/>
</dbReference>
<dbReference type="Gene3D" id="3.40.525.10">
    <property type="entry name" value="CRAL-TRIO lipid binding domain"/>
    <property type="match status" value="1"/>
</dbReference>
<dbReference type="InterPro" id="IPR036598">
    <property type="entry name" value="GOLD_dom_sf"/>
</dbReference>
<dbReference type="OrthoDB" id="1434354at2759"/>
<evidence type="ECO:0008006" key="6">
    <source>
        <dbReference type="Google" id="ProtNLM"/>
    </source>
</evidence>
<accession>E9B2Q2</accession>
<dbReference type="EMBL" id="FR799584">
    <property type="protein sequence ID" value="CBZ29515.1"/>
    <property type="molecule type" value="Genomic_DNA"/>
</dbReference>
<name>E9B2Q2_LEIMU</name>
<feature type="compositionally biased region" description="Basic and acidic residues" evidence="1">
    <location>
        <begin position="238"/>
        <end position="253"/>
    </location>
</feature>
<feature type="compositionally biased region" description="Polar residues" evidence="1">
    <location>
        <begin position="481"/>
        <end position="490"/>
    </location>
</feature>
<organism evidence="4 5">
    <name type="scientific">Leishmania mexicana (strain MHOM/GT/2001/U1103)</name>
    <dbReference type="NCBI Taxonomy" id="929439"/>
    <lineage>
        <taxon>Eukaryota</taxon>
        <taxon>Discoba</taxon>
        <taxon>Euglenozoa</taxon>
        <taxon>Kinetoplastea</taxon>
        <taxon>Metakinetoplastina</taxon>
        <taxon>Trypanosomatida</taxon>
        <taxon>Trypanosomatidae</taxon>
        <taxon>Leishmaniinae</taxon>
        <taxon>Leishmania</taxon>
    </lineage>
</organism>
<protein>
    <recommendedName>
        <fullName evidence="6">CRAL-TRIO domain-containing protein</fullName>
    </recommendedName>
</protein>
<dbReference type="PANTHER" id="PTHR45657">
    <property type="entry name" value="CRAL-TRIO DOMAIN-CONTAINING PROTEIN YKL091C-RELATED"/>
    <property type="match status" value="1"/>
</dbReference>
<evidence type="ECO:0000259" key="3">
    <source>
        <dbReference type="PROSITE" id="PS50835"/>
    </source>
</evidence>
<gene>
    <name evidence="4" type="ORF">LMXM_31_1270</name>
</gene>
<reference evidence="4 5" key="1">
    <citation type="journal article" date="2011" name="Genome Res.">
        <title>Chromosome and gene copy number variation allow major structural change between species and strains of Leishmania.</title>
        <authorList>
            <person name="Rogers M.B."/>
            <person name="Hilley J.D."/>
            <person name="Dickens N.J."/>
            <person name="Wilkes J."/>
            <person name="Bates P.A."/>
            <person name="Depledge D.P."/>
            <person name="Harris D."/>
            <person name="Her Y."/>
            <person name="Herzyk P."/>
            <person name="Imamura H."/>
            <person name="Otto T.D."/>
            <person name="Sanders M."/>
            <person name="Seeger K."/>
            <person name="Dujardin J.C."/>
            <person name="Berriman M."/>
            <person name="Smith D.F."/>
            <person name="Hertz-Fowler C."/>
            <person name="Mottram J.C."/>
        </authorList>
    </citation>
    <scope>NUCLEOTIDE SEQUENCE [LARGE SCALE GENOMIC DNA]</scope>
    <source>
        <strain evidence="4 5">MHOM/GT/2001/U1103</strain>
    </source>
</reference>
<dbReference type="PROSITE" id="PS50835">
    <property type="entry name" value="IG_LIKE"/>
    <property type="match status" value="1"/>
</dbReference>
<proteinExistence type="predicted"/>
<feature type="domain" description="Ig-like" evidence="3">
    <location>
        <begin position="630"/>
        <end position="731"/>
    </location>
</feature>
<dbReference type="RefSeq" id="XP_003877971.1">
    <property type="nucleotide sequence ID" value="XM_003877922.1"/>
</dbReference>
<dbReference type="GeneID" id="13453560"/>
<keyword evidence="5" id="KW-1185">Reference proteome</keyword>
<feature type="region of interest" description="Disordered" evidence="1">
    <location>
        <begin position="462"/>
        <end position="492"/>
    </location>
</feature>
<dbReference type="InterPro" id="IPR001251">
    <property type="entry name" value="CRAL-TRIO_dom"/>
</dbReference>
<feature type="compositionally biased region" description="Polar residues" evidence="1">
    <location>
        <begin position="189"/>
        <end position="209"/>
    </location>
</feature>